<keyword evidence="1" id="KW-0812">Transmembrane</keyword>
<feature type="transmembrane region" description="Helical" evidence="1">
    <location>
        <begin position="36"/>
        <end position="60"/>
    </location>
</feature>
<name>A0A418XI22_9PSED</name>
<dbReference type="AlphaFoldDB" id="A0A418XI22"/>
<keyword evidence="1" id="KW-0472">Membrane</keyword>
<sequence>MQYSTALSDGILALACLAGALWIYRARAPFPEAERSTWFCALLGFALPASAALCGVLRYGLDPSWQEAHARLSQASSLLGLPLLGIAALTLARGWAWPRIVWCWVLIGLSLLFEAAQRLSLLDDYRLLLNLVTLLLLLYVGALQLPQRATPLLAAAAAVSLLLFAGLLVGTEGFIGPLRRVDLFHALLSLAYPLFAWLLLALPGGSRSHALLTEKPEKPVKTL</sequence>
<feature type="transmembrane region" description="Helical" evidence="1">
    <location>
        <begin position="6"/>
        <end position="24"/>
    </location>
</feature>
<feature type="transmembrane region" description="Helical" evidence="1">
    <location>
        <begin position="72"/>
        <end position="92"/>
    </location>
</feature>
<reference evidence="2 3" key="1">
    <citation type="submission" date="2018-09" db="EMBL/GenBank/DDBJ databases">
        <authorList>
            <person name="Zhu H."/>
        </authorList>
    </citation>
    <scope>NUCLEOTIDE SEQUENCE [LARGE SCALE GENOMIC DNA]</scope>
    <source>
        <strain evidence="2 3">K1S02-6</strain>
    </source>
</reference>
<comment type="caution">
    <text evidence="2">The sequence shown here is derived from an EMBL/GenBank/DDBJ whole genome shotgun (WGS) entry which is preliminary data.</text>
</comment>
<protein>
    <submittedName>
        <fullName evidence="2">Uncharacterized protein</fullName>
    </submittedName>
</protein>
<feature type="transmembrane region" description="Helical" evidence="1">
    <location>
        <begin position="152"/>
        <end position="171"/>
    </location>
</feature>
<evidence type="ECO:0000313" key="3">
    <source>
        <dbReference type="Proteomes" id="UP000284021"/>
    </source>
</evidence>
<keyword evidence="1" id="KW-1133">Transmembrane helix</keyword>
<organism evidence="2 3">
    <name type="scientific">Pseudomonas cavernicola</name>
    <dbReference type="NCBI Taxonomy" id="2320866"/>
    <lineage>
        <taxon>Bacteria</taxon>
        <taxon>Pseudomonadati</taxon>
        <taxon>Pseudomonadota</taxon>
        <taxon>Gammaproteobacteria</taxon>
        <taxon>Pseudomonadales</taxon>
        <taxon>Pseudomonadaceae</taxon>
        <taxon>Pseudomonas</taxon>
    </lineage>
</organism>
<keyword evidence="3" id="KW-1185">Reference proteome</keyword>
<dbReference type="EMBL" id="QYUR01000002">
    <property type="protein sequence ID" value="RJG12100.1"/>
    <property type="molecule type" value="Genomic_DNA"/>
</dbReference>
<proteinExistence type="predicted"/>
<feature type="transmembrane region" description="Helical" evidence="1">
    <location>
        <begin position="183"/>
        <end position="202"/>
    </location>
</feature>
<dbReference type="RefSeq" id="WP_119952444.1">
    <property type="nucleotide sequence ID" value="NZ_QYUR01000002.1"/>
</dbReference>
<feature type="transmembrane region" description="Helical" evidence="1">
    <location>
        <begin position="125"/>
        <end position="145"/>
    </location>
</feature>
<feature type="transmembrane region" description="Helical" evidence="1">
    <location>
        <begin position="99"/>
        <end position="119"/>
    </location>
</feature>
<gene>
    <name evidence="2" type="ORF">D3879_01895</name>
</gene>
<dbReference type="Proteomes" id="UP000284021">
    <property type="component" value="Unassembled WGS sequence"/>
</dbReference>
<evidence type="ECO:0000313" key="2">
    <source>
        <dbReference type="EMBL" id="RJG12100.1"/>
    </source>
</evidence>
<accession>A0A418XI22</accession>
<evidence type="ECO:0000256" key="1">
    <source>
        <dbReference type="SAM" id="Phobius"/>
    </source>
</evidence>
<dbReference type="OrthoDB" id="6199484at2"/>